<evidence type="ECO:0000259" key="2">
    <source>
        <dbReference type="PROSITE" id="PS50280"/>
    </source>
</evidence>
<feature type="domain" description="SET" evidence="2">
    <location>
        <begin position="83"/>
        <end position="217"/>
    </location>
</feature>
<feature type="region of interest" description="Disordered" evidence="1">
    <location>
        <begin position="1"/>
        <end position="71"/>
    </location>
</feature>
<dbReference type="SMART" id="SM00317">
    <property type="entry name" value="SET"/>
    <property type="match status" value="1"/>
</dbReference>
<sequence length="241" mass="27110">MNSINRKQQYRRAGNVPKSIDRSPPHSNRLTWLASVTRHTPSANQSPDSSFSSSDSSSSSISPSSSSSSISIPATSPPSFFNEHLAILPSPKGGLGAFAIRDIPAYTTIIAEKPLFKVYSFEEVPWRYDDLSKEQKKAYDSLHYWVRIDKDRVFGIFKTNRFELKGSSGIFSTCSRFNHACHPHSTCTYSWDMEEQRMKVSTLRDIVAGTELTISYMGYSVNRKLLKQNYGFDCDCSSCVE</sequence>
<dbReference type="Pfam" id="PF00856">
    <property type="entry name" value="SET"/>
    <property type="match status" value="1"/>
</dbReference>
<organism evidence="3 4">
    <name type="scientific">Hyphodiscus hymeniophilus</name>
    <dbReference type="NCBI Taxonomy" id="353542"/>
    <lineage>
        <taxon>Eukaryota</taxon>
        <taxon>Fungi</taxon>
        <taxon>Dikarya</taxon>
        <taxon>Ascomycota</taxon>
        <taxon>Pezizomycotina</taxon>
        <taxon>Leotiomycetes</taxon>
        <taxon>Helotiales</taxon>
        <taxon>Hyphodiscaceae</taxon>
        <taxon>Hyphodiscus</taxon>
    </lineage>
</organism>
<protein>
    <submittedName>
        <fullName evidence="3">Zinc finger MYND domain-containing 1</fullName>
    </submittedName>
</protein>
<dbReference type="CDD" id="cd20071">
    <property type="entry name" value="SET_SMYD"/>
    <property type="match status" value="1"/>
</dbReference>
<dbReference type="AlphaFoldDB" id="A0A9P6SK80"/>
<evidence type="ECO:0000256" key="1">
    <source>
        <dbReference type="SAM" id="MobiDB-lite"/>
    </source>
</evidence>
<feature type="compositionally biased region" description="Low complexity" evidence="1">
    <location>
        <begin position="46"/>
        <end position="71"/>
    </location>
</feature>
<comment type="caution">
    <text evidence="3">The sequence shown here is derived from an EMBL/GenBank/DDBJ whole genome shotgun (WGS) entry which is preliminary data.</text>
</comment>
<keyword evidence="4" id="KW-1185">Reference proteome</keyword>
<reference evidence="3" key="1">
    <citation type="submission" date="2019-07" db="EMBL/GenBank/DDBJ databases">
        <title>Hyphodiscus hymeniophilus genome sequencing and assembly.</title>
        <authorList>
            <person name="Kramer G."/>
            <person name="Nodwell J."/>
        </authorList>
    </citation>
    <scope>NUCLEOTIDE SEQUENCE</scope>
    <source>
        <strain evidence="3">ATCC 34498</strain>
    </source>
</reference>
<dbReference type="Proteomes" id="UP000785200">
    <property type="component" value="Unassembled WGS sequence"/>
</dbReference>
<dbReference type="PANTHER" id="PTHR47332">
    <property type="entry name" value="SET DOMAIN-CONTAINING PROTEIN 5"/>
    <property type="match status" value="1"/>
</dbReference>
<dbReference type="EMBL" id="VNKQ01000018">
    <property type="protein sequence ID" value="KAG0645592.1"/>
    <property type="molecule type" value="Genomic_DNA"/>
</dbReference>
<name>A0A9P6SK80_9HELO</name>
<accession>A0A9P6SK80</accession>
<dbReference type="SUPFAM" id="SSF82199">
    <property type="entry name" value="SET domain"/>
    <property type="match status" value="1"/>
</dbReference>
<proteinExistence type="predicted"/>
<dbReference type="PROSITE" id="PS50280">
    <property type="entry name" value="SET"/>
    <property type="match status" value="1"/>
</dbReference>
<evidence type="ECO:0000313" key="3">
    <source>
        <dbReference type="EMBL" id="KAG0645592.1"/>
    </source>
</evidence>
<dbReference type="InterPro" id="IPR046341">
    <property type="entry name" value="SET_dom_sf"/>
</dbReference>
<dbReference type="InterPro" id="IPR001214">
    <property type="entry name" value="SET_dom"/>
</dbReference>
<dbReference type="InterPro" id="IPR053185">
    <property type="entry name" value="SET_domain_protein"/>
</dbReference>
<dbReference type="OrthoDB" id="265717at2759"/>
<dbReference type="PANTHER" id="PTHR47332:SF4">
    <property type="entry name" value="SET DOMAIN-CONTAINING PROTEIN 5"/>
    <property type="match status" value="1"/>
</dbReference>
<dbReference type="Gene3D" id="2.170.270.10">
    <property type="entry name" value="SET domain"/>
    <property type="match status" value="1"/>
</dbReference>
<evidence type="ECO:0000313" key="4">
    <source>
        <dbReference type="Proteomes" id="UP000785200"/>
    </source>
</evidence>
<gene>
    <name evidence="3" type="ORF">D0Z07_8656</name>
</gene>